<dbReference type="InterPro" id="IPR037121">
    <property type="entry name" value="Ribosomal_bL25_C"/>
</dbReference>
<keyword evidence="1 5" id="KW-0699">rRNA-binding</keyword>
<dbReference type="Pfam" id="PF14693">
    <property type="entry name" value="Ribosomal_TL5_C"/>
    <property type="match status" value="1"/>
</dbReference>
<dbReference type="OrthoDB" id="9786489at2"/>
<organism evidence="9 10">
    <name type="scientific">Fodinibius salinus</name>
    <dbReference type="NCBI Taxonomy" id="860790"/>
    <lineage>
        <taxon>Bacteria</taxon>
        <taxon>Pseudomonadati</taxon>
        <taxon>Balneolota</taxon>
        <taxon>Balneolia</taxon>
        <taxon>Balneolales</taxon>
        <taxon>Balneolaceae</taxon>
        <taxon>Fodinibius</taxon>
    </lineage>
</organism>
<dbReference type="InterPro" id="IPR001021">
    <property type="entry name" value="Ribosomal_bL25_long"/>
</dbReference>
<feature type="domain" description="Large ribosomal subunit protein bL25 beta" evidence="8">
    <location>
        <begin position="102"/>
        <end position="185"/>
    </location>
</feature>
<dbReference type="NCBIfam" id="TIGR00731">
    <property type="entry name" value="bL25_bact_ctc"/>
    <property type="match status" value="1"/>
</dbReference>
<name>A0A5D3YEX6_9BACT</name>
<reference evidence="9 10" key="1">
    <citation type="submission" date="2019-07" db="EMBL/GenBank/DDBJ databases">
        <title>Genomic Encyclopedia of Archaeal and Bacterial Type Strains, Phase II (KMG-II): from individual species to whole genera.</title>
        <authorList>
            <person name="Goeker M."/>
        </authorList>
    </citation>
    <scope>NUCLEOTIDE SEQUENCE [LARGE SCALE GENOMIC DNA]</scope>
    <source>
        <strain evidence="9 10">DSM 21935</strain>
    </source>
</reference>
<keyword evidence="2 5" id="KW-0694">RNA-binding</keyword>
<evidence type="ECO:0000313" key="9">
    <source>
        <dbReference type="EMBL" id="TYP91690.1"/>
    </source>
</evidence>
<dbReference type="CDD" id="cd00495">
    <property type="entry name" value="Ribosomal_L25_TL5_CTC"/>
    <property type="match status" value="1"/>
</dbReference>
<evidence type="ECO:0000256" key="5">
    <source>
        <dbReference type="HAMAP-Rule" id="MF_01334"/>
    </source>
</evidence>
<dbReference type="EMBL" id="VNHY01000005">
    <property type="protein sequence ID" value="TYP91690.1"/>
    <property type="molecule type" value="Genomic_DNA"/>
</dbReference>
<dbReference type="RefSeq" id="WP_148899832.1">
    <property type="nucleotide sequence ID" value="NZ_VNHY01000005.1"/>
</dbReference>
<comment type="function">
    <text evidence="5">This is one of the proteins that binds to the 5S RNA in the ribosome where it forms part of the central protuberance.</text>
</comment>
<dbReference type="InterPro" id="IPR020056">
    <property type="entry name" value="Rbsml_bL25/Gln-tRNA_synth_N"/>
</dbReference>
<feature type="region of interest" description="Disordered" evidence="6">
    <location>
        <begin position="189"/>
        <end position="241"/>
    </location>
</feature>
<accession>A0A5D3YEX6</accession>
<sequence>MITPEIVELEGKKRETGRRAAEALRDAKRVPSVLYGPEIDENLHFSIDELELEKILAVSKRQFIEISIDGETQKTLLKDVEFHPITDRPIHVDFYALADDHKVTLTVPIKLEGTPTGVSEGGGRIFQPMHILNIRVTPDQIPGAYTVDVSELEIGDSLHVRDLELEGIIPLDELEQTLVTIRPPKSEALLTSSLITEETDEEELEEGELPEGEEGELEEGELPEGEEGEAEEPGEEGEATE</sequence>
<protein>
    <recommendedName>
        <fullName evidence="5">Large ribosomal subunit protein bL25</fullName>
    </recommendedName>
    <alternativeName>
        <fullName evidence="5">General stress protein CTC</fullName>
    </alternativeName>
</protein>
<dbReference type="InterPro" id="IPR011035">
    <property type="entry name" value="Ribosomal_bL25/Gln-tRNA_synth"/>
</dbReference>
<dbReference type="GO" id="GO:0022625">
    <property type="term" value="C:cytosolic large ribosomal subunit"/>
    <property type="evidence" value="ECO:0007669"/>
    <property type="project" value="TreeGrafter"/>
</dbReference>
<comment type="subunit">
    <text evidence="5">Part of the 50S ribosomal subunit; part of the 5S rRNA/L5/L18/L25 subcomplex. Contacts the 5S rRNA. Binds to the 5S rRNA independently of L5 and L18.</text>
</comment>
<dbReference type="PANTHER" id="PTHR33284">
    <property type="entry name" value="RIBOSOMAL PROTEIN L25/GLN-TRNA SYNTHETASE, ANTI-CODON-BINDING DOMAIN-CONTAINING PROTEIN"/>
    <property type="match status" value="1"/>
</dbReference>
<dbReference type="Gene3D" id="2.170.120.20">
    <property type="entry name" value="Ribosomal protein L25, beta domain"/>
    <property type="match status" value="1"/>
</dbReference>
<dbReference type="GO" id="GO:0003735">
    <property type="term" value="F:structural constituent of ribosome"/>
    <property type="evidence" value="ECO:0007669"/>
    <property type="project" value="InterPro"/>
</dbReference>
<comment type="caution">
    <text evidence="9">The sequence shown here is derived from an EMBL/GenBank/DDBJ whole genome shotgun (WGS) entry which is preliminary data.</text>
</comment>
<dbReference type="Pfam" id="PF01386">
    <property type="entry name" value="Ribosomal_L25p"/>
    <property type="match status" value="1"/>
</dbReference>
<evidence type="ECO:0000259" key="8">
    <source>
        <dbReference type="Pfam" id="PF14693"/>
    </source>
</evidence>
<dbReference type="InterPro" id="IPR020057">
    <property type="entry name" value="Ribosomal_bL25_b-dom"/>
</dbReference>
<feature type="domain" description="Large ribosomal subunit protein bL25 L25" evidence="7">
    <location>
        <begin position="9"/>
        <end position="94"/>
    </location>
</feature>
<evidence type="ECO:0000256" key="4">
    <source>
        <dbReference type="ARBA" id="ARBA00023274"/>
    </source>
</evidence>
<evidence type="ECO:0000256" key="6">
    <source>
        <dbReference type="SAM" id="MobiDB-lite"/>
    </source>
</evidence>
<dbReference type="SUPFAM" id="SSF50715">
    <property type="entry name" value="Ribosomal protein L25-like"/>
    <property type="match status" value="1"/>
</dbReference>
<dbReference type="GO" id="GO:0008097">
    <property type="term" value="F:5S rRNA binding"/>
    <property type="evidence" value="ECO:0007669"/>
    <property type="project" value="InterPro"/>
</dbReference>
<dbReference type="InterPro" id="IPR029751">
    <property type="entry name" value="Ribosomal_L25_dom"/>
</dbReference>
<dbReference type="Gene3D" id="2.40.240.10">
    <property type="entry name" value="Ribosomal Protein L25, Chain P"/>
    <property type="match status" value="1"/>
</dbReference>
<evidence type="ECO:0000256" key="3">
    <source>
        <dbReference type="ARBA" id="ARBA00022980"/>
    </source>
</evidence>
<dbReference type="HAMAP" id="MF_01334">
    <property type="entry name" value="Ribosomal_bL25_CTC"/>
    <property type="match status" value="1"/>
</dbReference>
<feature type="compositionally biased region" description="Acidic residues" evidence="6">
    <location>
        <begin position="197"/>
        <end position="241"/>
    </location>
</feature>
<comment type="similarity">
    <text evidence="5">Belongs to the bacterial ribosomal protein bL25 family. CTC subfamily.</text>
</comment>
<dbReference type="Proteomes" id="UP000324595">
    <property type="component" value="Unassembled WGS sequence"/>
</dbReference>
<proteinExistence type="inferred from homology"/>
<dbReference type="GO" id="GO:0006412">
    <property type="term" value="P:translation"/>
    <property type="evidence" value="ECO:0007669"/>
    <property type="project" value="UniProtKB-UniRule"/>
</dbReference>
<evidence type="ECO:0000256" key="2">
    <source>
        <dbReference type="ARBA" id="ARBA00022884"/>
    </source>
</evidence>
<dbReference type="PANTHER" id="PTHR33284:SF1">
    <property type="entry name" value="RIBOSOMAL PROTEIN L25_GLN-TRNA SYNTHETASE, ANTI-CODON-BINDING DOMAIN-CONTAINING PROTEIN"/>
    <property type="match status" value="1"/>
</dbReference>
<evidence type="ECO:0000256" key="1">
    <source>
        <dbReference type="ARBA" id="ARBA00022730"/>
    </source>
</evidence>
<keyword evidence="3 5" id="KW-0689">Ribosomal protein</keyword>
<evidence type="ECO:0000313" key="10">
    <source>
        <dbReference type="Proteomes" id="UP000324595"/>
    </source>
</evidence>
<dbReference type="AlphaFoldDB" id="A0A5D3YEX6"/>
<keyword evidence="10" id="KW-1185">Reference proteome</keyword>
<dbReference type="InterPro" id="IPR020930">
    <property type="entry name" value="Ribosomal_uL5_bac-type"/>
</dbReference>
<gene>
    <name evidence="5" type="primary">rplY</name>
    <name evidence="5" type="synonym">ctc</name>
    <name evidence="9" type="ORF">LX73_2514</name>
</gene>
<keyword evidence="4 5" id="KW-0687">Ribonucleoprotein</keyword>
<evidence type="ECO:0000259" key="7">
    <source>
        <dbReference type="Pfam" id="PF01386"/>
    </source>
</evidence>